<feature type="region of interest" description="Disordered" evidence="1">
    <location>
        <begin position="1"/>
        <end position="28"/>
    </location>
</feature>
<evidence type="ECO:0000313" key="2">
    <source>
        <dbReference type="EMBL" id="AJF97947.1"/>
    </source>
</evidence>
<feature type="compositionally biased region" description="Basic and acidic residues" evidence="1">
    <location>
        <begin position="165"/>
        <end position="177"/>
    </location>
</feature>
<feature type="region of interest" description="Disordered" evidence="1">
    <location>
        <begin position="165"/>
        <end position="184"/>
    </location>
</feature>
<dbReference type="RefSeq" id="YP_009120182.1">
    <property type="nucleotide sequence ID" value="NC_026440.1"/>
</dbReference>
<proteinExistence type="predicted"/>
<dbReference type="Proteomes" id="UP000202511">
    <property type="component" value="Segment"/>
</dbReference>
<evidence type="ECO:0000256" key="1">
    <source>
        <dbReference type="SAM" id="MobiDB-lite"/>
    </source>
</evidence>
<name>A0A0B5JDW7_9VIRU</name>
<dbReference type="EMBL" id="KP136319">
    <property type="protein sequence ID" value="AJF97947.1"/>
    <property type="molecule type" value="Genomic_DNA"/>
</dbReference>
<reference evidence="2 3" key="1">
    <citation type="journal article" date="2015" name="Parasitol. Res.">
        <title>Viruses in close associations with free-living amoebae.</title>
        <authorList>
            <person name="Scheid P."/>
        </authorList>
    </citation>
    <scope>NUCLEOTIDE SEQUENCE [LARGE SCALE GENOMIC DNA]</scope>
    <source>
        <strain evidence="2">KlaHel</strain>
    </source>
</reference>
<dbReference type="GeneID" id="23462864"/>
<accession>A0A0B5JDW7</accession>
<sequence>MGAHASIASPRRTATADPVGTPSTSGSAYTDPHTGIVYSCAPGDRMILGGAALRHARDKRLCRVATVVGHTADKGRPMVRLCLYADAPVAQPGGVGQPVEEILVPAGDAALARPLPVYLYAVAPDEVKQRAAAFWAWTDALSTATDDADPDRQLQAACACPSGVRDADPATAHDRPGSRRFAGSGLNRDRVLSIITAHTPEGITRRTTLVHEGDDAQAESVGASDPARCMRPVVITTTGLSGGIARYGIAPLSPERTVQSAALCAYGLPLAPAFYQAVEWDRWPDYARLVDEAAARHAATATRRDAATGAVGVDSVWLYRLVSDLVDRGYCVSPVDLGAATA</sequence>
<evidence type="ECO:0000313" key="3">
    <source>
        <dbReference type="Proteomes" id="UP000202511"/>
    </source>
</evidence>
<dbReference type="KEGG" id="vg:23462864"/>
<organism evidence="2 3">
    <name type="scientific">Pandoravirus inopinatum</name>
    <dbReference type="NCBI Taxonomy" id="1605721"/>
    <lineage>
        <taxon>Viruses</taxon>
        <taxon>Pandoravirus</taxon>
    </lineage>
</organism>
<protein>
    <submittedName>
        <fullName evidence="2">Uncharacterized protein</fullName>
    </submittedName>
</protein>